<dbReference type="Proteomes" id="UP000265719">
    <property type="component" value="Chromosome"/>
</dbReference>
<reference evidence="5" key="1">
    <citation type="submission" date="2020-10" db="EMBL/GenBank/DDBJ databases">
        <title>De novo genome project of the cellulose decomposer Thermobifida halotolerans type strain.</title>
        <authorList>
            <person name="Nagy I."/>
            <person name="Horvath B."/>
            <person name="Kukolya J."/>
            <person name="Nagy I."/>
            <person name="Orsini M."/>
        </authorList>
    </citation>
    <scope>NUCLEOTIDE SEQUENCE</scope>
    <source>
        <strain evidence="5">DSM 44931</strain>
    </source>
</reference>
<dbReference type="Pfam" id="PF01037">
    <property type="entry name" value="AsnC_trans_reg"/>
    <property type="match status" value="1"/>
</dbReference>
<dbReference type="InterPro" id="IPR019887">
    <property type="entry name" value="Tscrpt_reg_AsnC/Lrp_C"/>
</dbReference>
<dbReference type="SUPFAM" id="SSF46785">
    <property type="entry name" value="Winged helix' DNA-binding domain"/>
    <property type="match status" value="2"/>
</dbReference>
<dbReference type="PRINTS" id="PR00033">
    <property type="entry name" value="HTHASNC"/>
</dbReference>
<dbReference type="KEGG" id="thao:NI17_013890"/>
<feature type="domain" description="HTH asnC-type" evidence="4">
    <location>
        <begin position="7"/>
        <end position="67"/>
    </location>
</feature>
<proteinExistence type="predicted"/>
<dbReference type="InterPro" id="IPR036388">
    <property type="entry name" value="WH-like_DNA-bd_sf"/>
</dbReference>
<dbReference type="GO" id="GO:0043200">
    <property type="term" value="P:response to amino acid"/>
    <property type="evidence" value="ECO:0007669"/>
    <property type="project" value="TreeGrafter"/>
</dbReference>
<evidence type="ECO:0000313" key="6">
    <source>
        <dbReference type="Proteomes" id="UP000265719"/>
    </source>
</evidence>
<dbReference type="InterPro" id="IPR019888">
    <property type="entry name" value="Tscrpt_reg_AsnC-like"/>
</dbReference>
<dbReference type="GO" id="GO:0043565">
    <property type="term" value="F:sequence-specific DNA binding"/>
    <property type="evidence" value="ECO:0007669"/>
    <property type="project" value="InterPro"/>
</dbReference>
<dbReference type="PANTHER" id="PTHR30154:SF34">
    <property type="entry name" value="TRANSCRIPTIONAL REGULATOR AZLB"/>
    <property type="match status" value="1"/>
</dbReference>
<name>A0AA97LTV5_9ACTN</name>
<keyword evidence="1" id="KW-0805">Transcription regulation</keyword>
<keyword evidence="3" id="KW-0804">Transcription</keyword>
<evidence type="ECO:0000256" key="1">
    <source>
        <dbReference type="ARBA" id="ARBA00023015"/>
    </source>
</evidence>
<protein>
    <submittedName>
        <fullName evidence="5">Lrp/AsnC family transcriptional regulator</fullName>
    </submittedName>
</protein>
<evidence type="ECO:0000259" key="4">
    <source>
        <dbReference type="PROSITE" id="PS50956"/>
    </source>
</evidence>
<dbReference type="InterPro" id="IPR011008">
    <property type="entry name" value="Dimeric_a/b-barrel"/>
</dbReference>
<organism evidence="5 6">
    <name type="scientific">Thermobifida halotolerans</name>
    <dbReference type="NCBI Taxonomy" id="483545"/>
    <lineage>
        <taxon>Bacteria</taxon>
        <taxon>Bacillati</taxon>
        <taxon>Actinomycetota</taxon>
        <taxon>Actinomycetes</taxon>
        <taxon>Streptosporangiales</taxon>
        <taxon>Nocardiopsidaceae</taxon>
        <taxon>Thermobifida</taxon>
    </lineage>
</organism>
<dbReference type="Gene3D" id="3.30.70.920">
    <property type="match status" value="1"/>
</dbReference>
<dbReference type="SMART" id="SM00344">
    <property type="entry name" value="HTH_ASNC"/>
    <property type="match status" value="2"/>
</dbReference>
<evidence type="ECO:0000256" key="2">
    <source>
        <dbReference type="ARBA" id="ARBA00023125"/>
    </source>
</evidence>
<dbReference type="RefSeq" id="WP_068688730.1">
    <property type="nucleotide sequence ID" value="NZ_CP063196.1"/>
</dbReference>
<dbReference type="GO" id="GO:0005829">
    <property type="term" value="C:cytosol"/>
    <property type="evidence" value="ECO:0007669"/>
    <property type="project" value="TreeGrafter"/>
</dbReference>
<dbReference type="PROSITE" id="PS50956">
    <property type="entry name" value="HTH_ASNC_2"/>
    <property type="match status" value="2"/>
</dbReference>
<dbReference type="EMBL" id="CP063196">
    <property type="protein sequence ID" value="UOE17952.1"/>
    <property type="molecule type" value="Genomic_DNA"/>
</dbReference>
<dbReference type="SUPFAM" id="SSF54909">
    <property type="entry name" value="Dimeric alpha+beta barrel"/>
    <property type="match status" value="1"/>
</dbReference>
<accession>A0AA97LTV5</accession>
<dbReference type="AlphaFoldDB" id="A0AA97LTV5"/>
<evidence type="ECO:0000313" key="5">
    <source>
        <dbReference type="EMBL" id="UOE17952.1"/>
    </source>
</evidence>
<dbReference type="PANTHER" id="PTHR30154">
    <property type="entry name" value="LEUCINE-RESPONSIVE REGULATORY PROTEIN"/>
    <property type="match status" value="1"/>
</dbReference>
<dbReference type="InterPro" id="IPR000485">
    <property type="entry name" value="AsnC-type_HTH_dom"/>
</dbReference>
<gene>
    <name evidence="5" type="ORF">NI17_013890</name>
</gene>
<sequence length="312" mass="34550">MPQRYRLDDHDRSIIEVLKEDGRAPLAHVGERVGLSPDAVRGRMNRLADDGVVRILGLVDPASLGYRCLATVGMRYHGSPEALTEALHSHPRVTYLQQVVGEYNVLCEITAYDDADLADVISQSLLTVEGVRDFEVWRNLTVLKWESRARPRPPVGERAPAVRPVLDQGDIELLRHLVENPRASYRELAARADLPYWAVRKRTQALFDTGTIQATAVVDRIKVQPTTLAMMGLKLGGTVRDDLAQLASFPEIAILTTTVGRYQAVAEVSCDSSVALSDLVERVLALNAVRDLSVLIYGATLVLPRPWRFDPA</sequence>
<feature type="domain" description="HTH asnC-type" evidence="4">
    <location>
        <begin position="166"/>
        <end position="234"/>
    </location>
</feature>
<evidence type="ECO:0000256" key="3">
    <source>
        <dbReference type="ARBA" id="ARBA00023163"/>
    </source>
</evidence>
<dbReference type="InterPro" id="IPR036390">
    <property type="entry name" value="WH_DNA-bd_sf"/>
</dbReference>
<dbReference type="Gene3D" id="1.10.10.10">
    <property type="entry name" value="Winged helix-like DNA-binding domain superfamily/Winged helix DNA-binding domain"/>
    <property type="match status" value="2"/>
</dbReference>
<dbReference type="Pfam" id="PF13404">
    <property type="entry name" value="HTH_AsnC-type"/>
    <property type="match status" value="2"/>
</dbReference>
<keyword evidence="2" id="KW-0238">DNA-binding</keyword>
<keyword evidence="6" id="KW-1185">Reference proteome</keyword>